<dbReference type="InterPro" id="IPR009003">
    <property type="entry name" value="Peptidase_S1_PA"/>
</dbReference>
<evidence type="ECO:0000313" key="8">
    <source>
        <dbReference type="EMBL" id="KAG5670596.1"/>
    </source>
</evidence>
<dbReference type="PANTHER" id="PTHR24276:SF91">
    <property type="entry name" value="AT26814P-RELATED"/>
    <property type="match status" value="1"/>
</dbReference>
<dbReference type="GO" id="GO:0006508">
    <property type="term" value="P:proteolysis"/>
    <property type="evidence" value="ECO:0007669"/>
    <property type="project" value="UniProtKB-KW"/>
</dbReference>
<comment type="caution">
    <text evidence="8">The sequence shown here is derived from an EMBL/GenBank/DDBJ whole genome shotgun (WGS) entry which is preliminary data.</text>
</comment>
<protein>
    <recommendedName>
        <fullName evidence="7">Peptidase S1 domain-containing protein</fullName>
    </recommendedName>
</protein>
<proteinExistence type="inferred from homology"/>
<keyword evidence="1" id="KW-0645">Protease</keyword>
<dbReference type="SMART" id="SM00020">
    <property type="entry name" value="Tryp_SPc"/>
    <property type="match status" value="1"/>
</dbReference>
<comment type="similarity">
    <text evidence="5">Belongs to the peptidase S1 family. CLIP subfamily.</text>
</comment>
<evidence type="ECO:0000256" key="5">
    <source>
        <dbReference type="ARBA" id="ARBA00024195"/>
    </source>
</evidence>
<dbReference type="PANTHER" id="PTHR24276">
    <property type="entry name" value="POLYSERASE-RELATED"/>
    <property type="match status" value="1"/>
</dbReference>
<dbReference type="Gene3D" id="2.40.10.10">
    <property type="entry name" value="Trypsin-like serine proteases"/>
    <property type="match status" value="1"/>
</dbReference>
<dbReference type="AlphaFoldDB" id="A0A9J6BL58"/>
<evidence type="ECO:0000256" key="4">
    <source>
        <dbReference type="ARBA" id="ARBA00023157"/>
    </source>
</evidence>
<reference evidence="8" key="1">
    <citation type="submission" date="2021-03" db="EMBL/GenBank/DDBJ databases">
        <title>Chromosome level genome of the anhydrobiotic midge Polypedilum vanderplanki.</title>
        <authorList>
            <person name="Yoshida Y."/>
            <person name="Kikawada T."/>
            <person name="Gusev O."/>
        </authorList>
    </citation>
    <scope>NUCLEOTIDE SEQUENCE</scope>
    <source>
        <strain evidence="8">NIAS01</strain>
        <tissue evidence="8">Whole body or cell culture</tissue>
    </source>
</reference>
<dbReference type="InterPro" id="IPR050430">
    <property type="entry name" value="Peptidase_S1"/>
</dbReference>
<organism evidence="8 9">
    <name type="scientific">Polypedilum vanderplanki</name>
    <name type="common">Sleeping chironomid midge</name>
    <dbReference type="NCBI Taxonomy" id="319348"/>
    <lineage>
        <taxon>Eukaryota</taxon>
        <taxon>Metazoa</taxon>
        <taxon>Ecdysozoa</taxon>
        <taxon>Arthropoda</taxon>
        <taxon>Hexapoda</taxon>
        <taxon>Insecta</taxon>
        <taxon>Pterygota</taxon>
        <taxon>Neoptera</taxon>
        <taxon>Endopterygota</taxon>
        <taxon>Diptera</taxon>
        <taxon>Nematocera</taxon>
        <taxon>Chironomoidea</taxon>
        <taxon>Chironomidae</taxon>
        <taxon>Chironominae</taxon>
        <taxon>Polypedilum</taxon>
        <taxon>Polypedilum</taxon>
    </lineage>
</organism>
<evidence type="ECO:0000313" key="9">
    <source>
        <dbReference type="Proteomes" id="UP001107558"/>
    </source>
</evidence>
<name>A0A9J6BL58_POLVA</name>
<sequence length="251" mass="26111">MFKTTLVVLLLSAAVFASPNARIIGGRAAVRRQAPFVASIRNFGTNFHVASGALISDRWVVTCASVLLGRAGNSFDVALGIIDLASSPSGSVTRRSSSITPHPGFSATNLDNDIGLINLAGVGSVSYNDFVMPIFFDGIRNDNAVTAVLSGWGSVTTEVGPTSNTLWILPLTTISNEACEAVHGGRITRDKICTNNSNGNGICTTSIGSPLVSGLQLIGIASWTAGCGTTTPNVYTRISSYRTWIGSITGV</sequence>
<dbReference type="Pfam" id="PF00089">
    <property type="entry name" value="Trypsin"/>
    <property type="match status" value="1"/>
</dbReference>
<keyword evidence="6" id="KW-0732">Signal</keyword>
<feature type="chain" id="PRO_5039916099" description="Peptidase S1 domain-containing protein" evidence="6">
    <location>
        <begin position="18"/>
        <end position="251"/>
    </location>
</feature>
<dbReference type="CDD" id="cd00190">
    <property type="entry name" value="Tryp_SPc"/>
    <property type="match status" value="1"/>
</dbReference>
<dbReference type="GO" id="GO:0004252">
    <property type="term" value="F:serine-type endopeptidase activity"/>
    <property type="evidence" value="ECO:0007669"/>
    <property type="project" value="InterPro"/>
</dbReference>
<feature type="signal peptide" evidence="6">
    <location>
        <begin position="1"/>
        <end position="17"/>
    </location>
</feature>
<dbReference type="InterPro" id="IPR043504">
    <property type="entry name" value="Peptidase_S1_PA_chymotrypsin"/>
</dbReference>
<dbReference type="Proteomes" id="UP001107558">
    <property type="component" value="Chromosome 3"/>
</dbReference>
<keyword evidence="3" id="KW-0720">Serine protease</keyword>
<dbReference type="SUPFAM" id="SSF50494">
    <property type="entry name" value="Trypsin-like serine proteases"/>
    <property type="match status" value="1"/>
</dbReference>
<keyword evidence="2" id="KW-0378">Hydrolase</keyword>
<evidence type="ECO:0000259" key="7">
    <source>
        <dbReference type="PROSITE" id="PS50240"/>
    </source>
</evidence>
<dbReference type="EMBL" id="JADBJN010000003">
    <property type="protein sequence ID" value="KAG5670596.1"/>
    <property type="molecule type" value="Genomic_DNA"/>
</dbReference>
<evidence type="ECO:0000256" key="2">
    <source>
        <dbReference type="ARBA" id="ARBA00022801"/>
    </source>
</evidence>
<gene>
    <name evidence="8" type="ORF">PVAND_000847</name>
</gene>
<accession>A0A9J6BL58</accession>
<evidence type="ECO:0000256" key="1">
    <source>
        <dbReference type="ARBA" id="ARBA00022670"/>
    </source>
</evidence>
<dbReference type="InterPro" id="IPR001254">
    <property type="entry name" value="Trypsin_dom"/>
</dbReference>
<evidence type="ECO:0000256" key="3">
    <source>
        <dbReference type="ARBA" id="ARBA00022825"/>
    </source>
</evidence>
<keyword evidence="4" id="KW-1015">Disulfide bond</keyword>
<keyword evidence="9" id="KW-1185">Reference proteome</keyword>
<evidence type="ECO:0000256" key="6">
    <source>
        <dbReference type="SAM" id="SignalP"/>
    </source>
</evidence>
<dbReference type="PROSITE" id="PS50240">
    <property type="entry name" value="TRYPSIN_DOM"/>
    <property type="match status" value="1"/>
</dbReference>
<feature type="domain" description="Peptidase S1" evidence="7">
    <location>
        <begin position="23"/>
        <end position="250"/>
    </location>
</feature>
<dbReference type="OrthoDB" id="7738471at2759"/>